<dbReference type="AlphaFoldDB" id="A0A6P8WV16"/>
<dbReference type="Proteomes" id="UP000515160">
    <property type="component" value="Chromosome X"/>
</dbReference>
<evidence type="ECO:0000256" key="1">
    <source>
        <dbReference type="SAM" id="MobiDB-lite"/>
    </source>
</evidence>
<evidence type="ECO:0000313" key="2">
    <source>
        <dbReference type="Proteomes" id="UP000515160"/>
    </source>
</evidence>
<dbReference type="OrthoDB" id="7883828at2759"/>
<feature type="region of interest" description="Disordered" evidence="1">
    <location>
        <begin position="346"/>
        <end position="408"/>
    </location>
</feature>
<feature type="region of interest" description="Disordered" evidence="1">
    <location>
        <begin position="124"/>
        <end position="156"/>
    </location>
</feature>
<accession>A0A6P8WV16</accession>
<organism evidence="2 3">
    <name type="scientific">Drosophila albomicans</name>
    <name type="common">Fruit fly</name>
    <dbReference type="NCBI Taxonomy" id="7291"/>
    <lineage>
        <taxon>Eukaryota</taxon>
        <taxon>Metazoa</taxon>
        <taxon>Ecdysozoa</taxon>
        <taxon>Arthropoda</taxon>
        <taxon>Hexapoda</taxon>
        <taxon>Insecta</taxon>
        <taxon>Pterygota</taxon>
        <taxon>Neoptera</taxon>
        <taxon>Endopterygota</taxon>
        <taxon>Diptera</taxon>
        <taxon>Brachycera</taxon>
        <taxon>Muscomorpha</taxon>
        <taxon>Ephydroidea</taxon>
        <taxon>Drosophilidae</taxon>
        <taxon>Drosophila</taxon>
    </lineage>
</organism>
<sequence>MSKQRSPSWASVVAHGIHKDAKEIKENAPKMSVKSMTIKQALEGSPTLVSTTSTTKMNATFSDVVKQSVAKDAESRAKEQLSMAGKLTQSGSFRTIWPQPPPHHKTNAQGLSYRPRRHVYGFTHLNNPRIPTSESKNISVDLSPKESVSARPSTYEAQLSPKKPTWWRVAAESPERRCVCSRTRCQITSSPRAFDLMQWQPIAKSQQMWLPLDSSQRHCDPSNPMPRPPPGFEHVVPGRQALSSRAREVLGEENIELGPKCDYAIPKSMPKPERELREQQHFIAKHDTHLTCRQAQLKVINGATEDGYYVHPVAKLLPTFSKQALHPKYKPKISYAELLRRNREKEKLELRSKDKNVTNSEESDNLKPMTETSPKSKEDPTDPKSYNNLPNCEIADPQESIERSEDAN</sequence>
<name>A0A6P8WV16_DROAB</name>
<proteinExistence type="predicted"/>
<keyword evidence="2" id="KW-1185">Reference proteome</keyword>
<feature type="compositionally biased region" description="Polar residues" evidence="1">
    <location>
        <begin position="124"/>
        <end position="140"/>
    </location>
</feature>
<dbReference type="RefSeq" id="XP_034107546.1">
    <property type="nucleotide sequence ID" value="XM_034251655.2"/>
</dbReference>
<dbReference type="GeneID" id="117570174"/>
<reference evidence="3" key="1">
    <citation type="submission" date="2025-08" db="UniProtKB">
        <authorList>
            <consortium name="RefSeq"/>
        </authorList>
    </citation>
    <scope>IDENTIFICATION</scope>
    <source>
        <strain evidence="3">15112-1751.03</strain>
        <tissue evidence="3">Whole Adult</tissue>
    </source>
</reference>
<feature type="compositionally biased region" description="Basic and acidic residues" evidence="1">
    <location>
        <begin position="346"/>
        <end position="356"/>
    </location>
</feature>
<protein>
    <submittedName>
        <fullName evidence="3">Uncharacterized protein LOC117570174</fullName>
    </submittedName>
</protein>
<evidence type="ECO:0000313" key="3">
    <source>
        <dbReference type="RefSeq" id="XP_034107546.1"/>
    </source>
</evidence>
<gene>
    <name evidence="3" type="primary">LOC117570174</name>
</gene>